<dbReference type="PANTHER" id="PTHR24107:SF2">
    <property type="entry name" value="NLR FAMILY CARD DOMAIN CONTAINING 3"/>
    <property type="match status" value="1"/>
</dbReference>
<dbReference type="PROSITE" id="PS51450">
    <property type="entry name" value="LRR"/>
    <property type="match status" value="2"/>
</dbReference>
<sequence length="616" mass="68697">MYMSETSVATEIKLPNKLAGKNLLKMYPFSKSKAVKDVSHDQQIRCLSYLPLCKTKSPYAKSLYFKQTDKALVVNHIEKYLLHCPSLTTLTVQKELVNVEGFSNIARCFLFSPSLSALTFRGKKSALQDDIETNAKSFARRCLALCKELNVLKLTYLKVVNLPPLPNLEEIDLSHNNISDEALSGLVEGLGSCQYLKKVKLDYNSLSTWGDFLPFLPNLEEINLSYNNIRDEALSGLAKGLFSSESLTTVNLTHNEISNKGALLLLLQGRHKQLQLTIGMNEISGDLVSLLCNLRDTSEVTKLDLMKNRYLCTSDVHLLLQFLPQLPNLQELALCVSCQGEEEAEHINQLYGVRHLLKKLKLKDCSLENMIKLSTQMFQHLTLLEAIDLSNNAISDEAVPGLVEGLGSCQNLKKVNFNYNRLHNRGDFLPPLPNLEEIDLIGNVISDEAVPGLAGGLVSCQKLKKVHLSENKMSDVGELINTFINLPILTRVDIAFNSIRDESLPAIHVAAWLKVSTAVETVRLDNNGFSAEGVRDFVRTMKGKAYWRHFGVLLYDGSLADVGESVESGGEGALREEQQWERLRGDTGLIYVKARQLTVWIDHKGPRSNNTQLASP</sequence>
<dbReference type="PANTHER" id="PTHR24107">
    <property type="entry name" value="YNEIN REGULATORY COMPLEX SUBUNIT 5"/>
    <property type="match status" value="1"/>
</dbReference>
<dbReference type="InterPro" id="IPR006553">
    <property type="entry name" value="Leu-rich_rpt_Cys-con_subtyp"/>
</dbReference>
<evidence type="ECO:0000256" key="1">
    <source>
        <dbReference type="ARBA" id="ARBA00004245"/>
    </source>
</evidence>
<dbReference type="SMART" id="SM00369">
    <property type="entry name" value="LRR_TYP"/>
    <property type="match status" value="4"/>
</dbReference>
<comment type="subcellular location">
    <subcellularLocation>
        <location evidence="1">Cytoplasm</location>
        <location evidence="1">Cytoskeleton</location>
    </subcellularLocation>
</comment>
<dbReference type="KEGG" id="bbel:109464105"/>
<evidence type="ECO:0000313" key="6">
    <source>
        <dbReference type="Proteomes" id="UP000515135"/>
    </source>
</evidence>
<evidence type="ECO:0000256" key="3">
    <source>
        <dbReference type="ARBA" id="ARBA00022614"/>
    </source>
</evidence>
<accession>A0A6P4XWZ1</accession>
<dbReference type="GO" id="GO:0005856">
    <property type="term" value="C:cytoskeleton"/>
    <property type="evidence" value="ECO:0007669"/>
    <property type="project" value="UniProtKB-SubCell"/>
</dbReference>
<evidence type="ECO:0000256" key="2">
    <source>
        <dbReference type="ARBA" id="ARBA00022490"/>
    </source>
</evidence>
<keyword evidence="3" id="KW-0433">Leucine-rich repeat</keyword>
<name>A0A6P4XWZ1_BRABE</name>
<keyword evidence="6" id="KW-1185">Reference proteome</keyword>
<dbReference type="SUPFAM" id="SSF52047">
    <property type="entry name" value="RNI-like"/>
    <property type="match status" value="2"/>
</dbReference>
<dbReference type="InterPro" id="IPR052410">
    <property type="entry name" value="DRC5"/>
</dbReference>
<reference evidence="7" key="1">
    <citation type="submission" date="2025-08" db="UniProtKB">
        <authorList>
            <consortium name="RefSeq"/>
        </authorList>
    </citation>
    <scope>IDENTIFICATION</scope>
    <source>
        <tissue evidence="7">Gonad</tissue>
    </source>
</reference>
<dbReference type="InterPro" id="IPR032675">
    <property type="entry name" value="LRR_dom_sf"/>
</dbReference>
<dbReference type="RefSeq" id="XP_019616598.1">
    <property type="nucleotide sequence ID" value="XM_019761039.1"/>
</dbReference>
<evidence type="ECO:0000256" key="5">
    <source>
        <dbReference type="ARBA" id="ARBA00023212"/>
    </source>
</evidence>
<keyword evidence="4" id="KW-0677">Repeat</keyword>
<dbReference type="GeneID" id="109464105"/>
<keyword evidence="2" id="KW-0963">Cytoplasm</keyword>
<evidence type="ECO:0000313" key="7">
    <source>
        <dbReference type="RefSeq" id="XP_019616598.1"/>
    </source>
</evidence>
<dbReference type="Pfam" id="PF13516">
    <property type="entry name" value="LRR_6"/>
    <property type="match status" value="5"/>
</dbReference>
<gene>
    <name evidence="7" type="primary">LOC109464105</name>
</gene>
<dbReference type="Proteomes" id="UP000515135">
    <property type="component" value="Unplaced"/>
</dbReference>
<dbReference type="SMART" id="SM00367">
    <property type="entry name" value="LRR_CC"/>
    <property type="match status" value="4"/>
</dbReference>
<dbReference type="OrthoDB" id="120976at2759"/>
<dbReference type="InterPro" id="IPR001611">
    <property type="entry name" value="Leu-rich_rpt"/>
</dbReference>
<protein>
    <submittedName>
        <fullName evidence="7">Protein NLRC5-like</fullName>
    </submittedName>
</protein>
<dbReference type="SMART" id="SM00368">
    <property type="entry name" value="LRR_RI"/>
    <property type="match status" value="5"/>
</dbReference>
<keyword evidence="5" id="KW-0206">Cytoskeleton</keyword>
<proteinExistence type="predicted"/>
<evidence type="ECO:0000256" key="4">
    <source>
        <dbReference type="ARBA" id="ARBA00022737"/>
    </source>
</evidence>
<dbReference type="InterPro" id="IPR003591">
    <property type="entry name" value="Leu-rich_rpt_typical-subtyp"/>
</dbReference>
<organism evidence="6 7">
    <name type="scientific">Branchiostoma belcheri</name>
    <name type="common">Amphioxus</name>
    <dbReference type="NCBI Taxonomy" id="7741"/>
    <lineage>
        <taxon>Eukaryota</taxon>
        <taxon>Metazoa</taxon>
        <taxon>Chordata</taxon>
        <taxon>Cephalochordata</taxon>
        <taxon>Leptocardii</taxon>
        <taxon>Amphioxiformes</taxon>
        <taxon>Branchiostomatidae</taxon>
        <taxon>Branchiostoma</taxon>
    </lineage>
</organism>
<dbReference type="Gene3D" id="3.80.10.10">
    <property type="entry name" value="Ribonuclease Inhibitor"/>
    <property type="match status" value="2"/>
</dbReference>
<dbReference type="AlphaFoldDB" id="A0A6P4XWZ1"/>